<keyword evidence="2" id="KW-1185">Reference proteome</keyword>
<evidence type="ECO:0000313" key="2">
    <source>
        <dbReference type="Proteomes" id="UP000663722"/>
    </source>
</evidence>
<name>A0A975GNS8_9BACT</name>
<accession>A0A975GNS8</accession>
<proteinExistence type="predicted"/>
<evidence type="ECO:0000313" key="1">
    <source>
        <dbReference type="EMBL" id="QTA88286.1"/>
    </source>
</evidence>
<reference evidence="1" key="1">
    <citation type="journal article" date="2021" name="Microb. Physiol.">
        <title>Proteogenomic Insights into the Physiology of Marine, Sulfate-Reducing, Filamentous Desulfonema limicola and Desulfonema magnum.</title>
        <authorList>
            <person name="Schnaars V."/>
            <person name="Wohlbrand L."/>
            <person name="Scheve S."/>
            <person name="Hinrichs C."/>
            <person name="Reinhardt R."/>
            <person name="Rabus R."/>
        </authorList>
    </citation>
    <scope>NUCLEOTIDE SEQUENCE</scope>
    <source>
        <strain evidence="1">4be13</strain>
    </source>
</reference>
<protein>
    <submittedName>
        <fullName evidence="1">Uncharacterized protein</fullName>
    </submittedName>
</protein>
<dbReference type="EMBL" id="CP061800">
    <property type="protein sequence ID" value="QTA88286.1"/>
    <property type="molecule type" value="Genomic_DNA"/>
</dbReference>
<dbReference type="AlphaFoldDB" id="A0A975GNS8"/>
<dbReference type="Proteomes" id="UP000663722">
    <property type="component" value="Chromosome"/>
</dbReference>
<dbReference type="KEGG" id="dmm:dnm_043280"/>
<gene>
    <name evidence="1" type="ORF">dnm_043280</name>
</gene>
<organism evidence="1 2">
    <name type="scientific">Desulfonema magnum</name>
    <dbReference type="NCBI Taxonomy" id="45655"/>
    <lineage>
        <taxon>Bacteria</taxon>
        <taxon>Pseudomonadati</taxon>
        <taxon>Thermodesulfobacteriota</taxon>
        <taxon>Desulfobacteria</taxon>
        <taxon>Desulfobacterales</taxon>
        <taxon>Desulfococcaceae</taxon>
        <taxon>Desulfonema</taxon>
    </lineage>
</organism>
<sequence length="105" mass="12186">MCKPDIISLYRFIDWSMRLPEDLETAYHHEIIKFREKQKMQYITTAERIGMQKGEIIGIGKGVLIGQILMARPLPGHSGYSRDELENKTLTELERILAKVEARVK</sequence>